<comment type="pathway">
    <text evidence="3 11">Cofactor biosynthesis; molybdopterin biosynthesis.</text>
</comment>
<dbReference type="NCBIfam" id="TIGR00177">
    <property type="entry name" value="molyb_syn"/>
    <property type="match status" value="1"/>
</dbReference>
<keyword evidence="7 11" id="KW-0479">Metal-binding</keyword>
<reference evidence="13 14" key="1">
    <citation type="submission" date="2016-10" db="EMBL/GenBank/DDBJ databases">
        <authorList>
            <person name="de Groot N.N."/>
        </authorList>
    </citation>
    <scope>NUCLEOTIDE SEQUENCE [LARGE SCALE GENOMIC DNA]</scope>
    <source>
        <strain evidence="13 14">CGMCC 1.9156</strain>
    </source>
</reference>
<dbReference type="PANTHER" id="PTHR10192:SF5">
    <property type="entry name" value="GEPHYRIN"/>
    <property type="match status" value="1"/>
</dbReference>
<evidence type="ECO:0000256" key="6">
    <source>
        <dbReference type="ARBA" id="ARBA00022679"/>
    </source>
</evidence>
<dbReference type="PANTHER" id="PTHR10192">
    <property type="entry name" value="MOLYBDOPTERIN BIOSYNTHESIS PROTEIN"/>
    <property type="match status" value="1"/>
</dbReference>
<keyword evidence="5 11" id="KW-0500">Molybdenum</keyword>
<dbReference type="NCBIfam" id="NF045515">
    <property type="entry name" value="Glp_gephyrin"/>
    <property type="match status" value="1"/>
</dbReference>
<dbReference type="Gene3D" id="2.170.190.11">
    <property type="entry name" value="Molybdopterin biosynthesis moea protein, domain 3"/>
    <property type="match status" value="1"/>
</dbReference>
<evidence type="ECO:0000256" key="7">
    <source>
        <dbReference type="ARBA" id="ARBA00022723"/>
    </source>
</evidence>
<evidence type="ECO:0000256" key="5">
    <source>
        <dbReference type="ARBA" id="ARBA00022505"/>
    </source>
</evidence>
<dbReference type="RefSeq" id="WP_093919812.1">
    <property type="nucleotide sequence ID" value="NZ_FONW01000004.1"/>
</dbReference>
<accession>A0A1I2HN09</accession>
<protein>
    <recommendedName>
        <fullName evidence="11">Molybdopterin molybdenumtransferase</fullName>
        <ecNumber evidence="11">2.10.1.1</ecNumber>
    </recommendedName>
</protein>
<dbReference type="Proteomes" id="UP000198964">
    <property type="component" value="Unassembled WGS sequence"/>
</dbReference>
<evidence type="ECO:0000313" key="14">
    <source>
        <dbReference type="Proteomes" id="UP000198964"/>
    </source>
</evidence>
<evidence type="ECO:0000256" key="3">
    <source>
        <dbReference type="ARBA" id="ARBA00005046"/>
    </source>
</evidence>
<evidence type="ECO:0000256" key="8">
    <source>
        <dbReference type="ARBA" id="ARBA00022842"/>
    </source>
</evidence>
<comment type="catalytic activity">
    <reaction evidence="10">
        <text>adenylyl-molybdopterin + molybdate = Mo-molybdopterin + AMP + H(+)</text>
        <dbReference type="Rhea" id="RHEA:35047"/>
        <dbReference type="ChEBI" id="CHEBI:15378"/>
        <dbReference type="ChEBI" id="CHEBI:36264"/>
        <dbReference type="ChEBI" id="CHEBI:62727"/>
        <dbReference type="ChEBI" id="CHEBI:71302"/>
        <dbReference type="ChEBI" id="CHEBI:456215"/>
        <dbReference type="EC" id="2.10.1.1"/>
    </reaction>
</comment>
<organism evidence="13 14">
    <name type="scientific">Sunxiuqinia elliptica</name>
    <dbReference type="NCBI Taxonomy" id="655355"/>
    <lineage>
        <taxon>Bacteria</taxon>
        <taxon>Pseudomonadati</taxon>
        <taxon>Bacteroidota</taxon>
        <taxon>Bacteroidia</taxon>
        <taxon>Marinilabiliales</taxon>
        <taxon>Prolixibacteraceae</taxon>
        <taxon>Sunxiuqinia</taxon>
    </lineage>
</organism>
<dbReference type="UniPathway" id="UPA00344"/>
<evidence type="ECO:0000256" key="4">
    <source>
        <dbReference type="ARBA" id="ARBA00010763"/>
    </source>
</evidence>
<dbReference type="EMBL" id="FONW01000004">
    <property type="protein sequence ID" value="SFF30126.1"/>
    <property type="molecule type" value="Genomic_DNA"/>
</dbReference>
<dbReference type="InterPro" id="IPR036135">
    <property type="entry name" value="MoeA_linker/N_sf"/>
</dbReference>
<dbReference type="Gene3D" id="3.40.980.10">
    <property type="entry name" value="MoaB/Mog-like domain"/>
    <property type="match status" value="1"/>
</dbReference>
<evidence type="ECO:0000256" key="9">
    <source>
        <dbReference type="ARBA" id="ARBA00023150"/>
    </source>
</evidence>
<keyword evidence="9 11" id="KW-0501">Molybdenum cofactor biosynthesis</keyword>
<comment type="cofactor">
    <cofactor evidence="1 11">
        <name>Mg(2+)</name>
        <dbReference type="ChEBI" id="CHEBI:18420"/>
    </cofactor>
</comment>
<keyword evidence="6 11" id="KW-0808">Transferase</keyword>
<feature type="domain" description="MoaB/Mog" evidence="12">
    <location>
        <begin position="177"/>
        <end position="315"/>
    </location>
</feature>
<dbReference type="InterPro" id="IPR038987">
    <property type="entry name" value="MoeA-like"/>
</dbReference>
<dbReference type="Pfam" id="PF03454">
    <property type="entry name" value="MoeA_C"/>
    <property type="match status" value="1"/>
</dbReference>
<dbReference type="EC" id="2.10.1.1" evidence="11"/>
<keyword evidence="8 11" id="KW-0460">Magnesium</keyword>
<evidence type="ECO:0000256" key="2">
    <source>
        <dbReference type="ARBA" id="ARBA00002901"/>
    </source>
</evidence>
<sequence>MDHQPIISLQQALDIAQQKALKLPTEFIYFKDAVGRMLAQAVYSDISMPPFDKSAMDGYACKRSDLGKALTILEVIPAGQAPSYAIQEGQCSKIMTGAQVPAGADTVFMIEQSELMDTNQVRFTGTKTSSNICLSGEDVQTGDLVLGKGTLLKAQHIALLAAVGCTSPKVYALPKIGIISTGSELVEPEVIPQGSQIRNSNGHQLVAQAQQTRSLVNYYGVVRDEKEATFQLIQKATEENDITLISGGVSVGDFDFVPAIIQQLGFEIHFNKLTVKPGKHTTFASKSDRYIIGLPGNPVSSFIQFEVFVKPFIFHLMNYQLPDLSFPLSLAQPFKRRKADREEFIPVRINAQKEVETISYHGSAHIHAYHQAMGFMHIPQGTDQLNQGEIVYVRPL</sequence>
<dbReference type="SMART" id="SM00852">
    <property type="entry name" value="MoCF_biosynth"/>
    <property type="match status" value="1"/>
</dbReference>
<name>A0A1I2HN09_9BACT</name>
<evidence type="ECO:0000313" key="13">
    <source>
        <dbReference type="EMBL" id="SFF30126.1"/>
    </source>
</evidence>
<gene>
    <name evidence="13" type="ORF">SAMN05216283_104128</name>
</gene>
<dbReference type="Gene3D" id="2.40.340.10">
    <property type="entry name" value="MoeA, C-terminal, domain IV"/>
    <property type="match status" value="1"/>
</dbReference>
<dbReference type="InterPro" id="IPR005110">
    <property type="entry name" value="MoeA_linker/N"/>
</dbReference>
<keyword evidence="14" id="KW-1185">Reference proteome</keyword>
<dbReference type="SUPFAM" id="SSF63882">
    <property type="entry name" value="MoeA N-terminal region -like"/>
    <property type="match status" value="1"/>
</dbReference>
<dbReference type="GO" id="GO:0061599">
    <property type="term" value="F:molybdopterin molybdotransferase activity"/>
    <property type="evidence" value="ECO:0007669"/>
    <property type="project" value="UniProtKB-UniRule"/>
</dbReference>
<evidence type="ECO:0000256" key="1">
    <source>
        <dbReference type="ARBA" id="ARBA00001946"/>
    </source>
</evidence>
<dbReference type="FunFam" id="3.40.980.10:FF:000004">
    <property type="entry name" value="Molybdopterin molybdenumtransferase"/>
    <property type="match status" value="1"/>
</dbReference>
<dbReference type="InterPro" id="IPR036425">
    <property type="entry name" value="MoaB/Mog-like_dom_sf"/>
</dbReference>
<dbReference type="Gene3D" id="3.90.105.10">
    <property type="entry name" value="Molybdopterin biosynthesis moea protein, domain 2"/>
    <property type="match status" value="1"/>
</dbReference>
<dbReference type="GO" id="GO:0046872">
    <property type="term" value="F:metal ion binding"/>
    <property type="evidence" value="ECO:0007669"/>
    <property type="project" value="UniProtKB-UniRule"/>
</dbReference>
<dbReference type="CDD" id="cd00887">
    <property type="entry name" value="MoeA"/>
    <property type="match status" value="1"/>
</dbReference>
<dbReference type="InterPro" id="IPR036688">
    <property type="entry name" value="MoeA_C_domain_IV_sf"/>
</dbReference>
<dbReference type="InterPro" id="IPR001453">
    <property type="entry name" value="MoaB/Mog_dom"/>
</dbReference>
<dbReference type="SUPFAM" id="SSF53218">
    <property type="entry name" value="Molybdenum cofactor biosynthesis proteins"/>
    <property type="match status" value="1"/>
</dbReference>
<proteinExistence type="inferred from homology"/>
<dbReference type="SUPFAM" id="SSF63867">
    <property type="entry name" value="MoeA C-terminal domain-like"/>
    <property type="match status" value="1"/>
</dbReference>
<dbReference type="Pfam" id="PF03453">
    <property type="entry name" value="MoeA_N"/>
    <property type="match status" value="1"/>
</dbReference>
<dbReference type="InterPro" id="IPR005111">
    <property type="entry name" value="MoeA_C_domain_IV"/>
</dbReference>
<comment type="function">
    <text evidence="2 11">Catalyzes the insertion of molybdate into adenylated molybdopterin with the concomitant release of AMP.</text>
</comment>
<dbReference type="Pfam" id="PF00994">
    <property type="entry name" value="MoCF_biosynth"/>
    <property type="match status" value="1"/>
</dbReference>
<dbReference type="STRING" id="655355.SAMN05216283_104128"/>
<evidence type="ECO:0000256" key="11">
    <source>
        <dbReference type="RuleBase" id="RU365090"/>
    </source>
</evidence>
<evidence type="ECO:0000256" key="10">
    <source>
        <dbReference type="ARBA" id="ARBA00047317"/>
    </source>
</evidence>
<dbReference type="GO" id="GO:0006777">
    <property type="term" value="P:Mo-molybdopterin cofactor biosynthetic process"/>
    <property type="evidence" value="ECO:0007669"/>
    <property type="project" value="UniProtKB-UniRule"/>
</dbReference>
<comment type="similarity">
    <text evidence="4 11">Belongs to the MoeA family.</text>
</comment>
<evidence type="ECO:0000259" key="12">
    <source>
        <dbReference type="SMART" id="SM00852"/>
    </source>
</evidence>
<dbReference type="AlphaFoldDB" id="A0A1I2HN09"/>
<dbReference type="GO" id="GO:0005829">
    <property type="term" value="C:cytosol"/>
    <property type="evidence" value="ECO:0007669"/>
    <property type="project" value="TreeGrafter"/>
</dbReference>